<keyword evidence="4" id="KW-0472">Membrane</keyword>
<feature type="chain" id="PRO_5017609834" evidence="6">
    <location>
        <begin position="24"/>
        <end position="595"/>
    </location>
</feature>
<sequence>MKKKINKIWMIIPALSGAVLFNACNKSFLDQSAKGALSPDLLPTKTVLQALLAGAYAALDGQGAGNNAIAGGAPWEASPSNWIYGSVAGGDSHKGSSLGDQPPIVPIATAQEDPSNGFFNTKWKALYEGIARCNAVLKTVPQTPNLTATDRVNIANEARFLRGHYYFELKKFFNMVPWIDETTTDFNQPNDKDIWPMIEKDFKAAADSLGDKAPTAGQANKWAAKCYLAKTYVYEKKWTEAEALFEEIGAGGMTSTGLAYGLTDRFEDQFDAATKNNKETVFDIQMTANDGTNSIANANGGDMLNFPYNSPFRCCGFYQPSIDLSNSYRTDASGLPYLDDYNSHPVKNDMGVISEGDQGGAPFTPDADPLDPRIDWTIGRRGIPLHDWGNHPGSHWIRDQASAGPFANKKNLYWQATAGTYSDQSTWAPGSAINIHIIRYADVLLLWAETQAQLGNLSGALEHVNDVRKRAALPVNFLKTYADPANPMGGFSGTNAANYVIAPYASFPSQDYALKAIRFERKLELACEGQRFFDLVRWGIAETTMNAYYAYEGQITGDLPGGHFTAGKNEYFPIPQIQIDLVGKAKLKQNPNYPQ</sequence>
<dbReference type="InterPro" id="IPR011990">
    <property type="entry name" value="TPR-like_helical_dom_sf"/>
</dbReference>
<name>A0A3E1NKP2_9BACT</name>
<dbReference type="InterPro" id="IPR012944">
    <property type="entry name" value="SusD_RagB_dom"/>
</dbReference>
<evidence type="ECO:0000256" key="2">
    <source>
        <dbReference type="ARBA" id="ARBA00006275"/>
    </source>
</evidence>
<reference evidence="9 10" key="1">
    <citation type="submission" date="2018-08" db="EMBL/GenBank/DDBJ databases">
        <title>Chitinophagaceae sp. K23C18032701, a novel bacterium isolated from forest soil.</title>
        <authorList>
            <person name="Wang C."/>
        </authorList>
    </citation>
    <scope>NUCLEOTIDE SEQUENCE [LARGE SCALE GENOMIC DNA]</scope>
    <source>
        <strain evidence="9 10">K23C18032701</strain>
    </source>
</reference>
<dbReference type="AlphaFoldDB" id="A0A3E1NKP2"/>
<dbReference type="RefSeq" id="WP_116846457.1">
    <property type="nucleotide sequence ID" value="NZ_QTJU01000002.1"/>
</dbReference>
<feature type="signal peptide" evidence="6">
    <location>
        <begin position="1"/>
        <end position="23"/>
    </location>
</feature>
<proteinExistence type="inferred from homology"/>
<comment type="similarity">
    <text evidence="2">Belongs to the SusD family.</text>
</comment>
<gene>
    <name evidence="9" type="ORF">DXN05_06575</name>
</gene>
<dbReference type="EMBL" id="QTJU01000002">
    <property type="protein sequence ID" value="RFM28467.1"/>
    <property type="molecule type" value="Genomic_DNA"/>
</dbReference>
<dbReference type="GO" id="GO:0009279">
    <property type="term" value="C:cell outer membrane"/>
    <property type="evidence" value="ECO:0007669"/>
    <property type="project" value="UniProtKB-SubCell"/>
</dbReference>
<evidence type="ECO:0000259" key="7">
    <source>
        <dbReference type="Pfam" id="PF07980"/>
    </source>
</evidence>
<protein>
    <submittedName>
        <fullName evidence="9">RagB/SusD family nutrient uptake outer membrane protein</fullName>
    </submittedName>
</protein>
<evidence type="ECO:0000313" key="10">
    <source>
        <dbReference type="Proteomes" id="UP000261284"/>
    </source>
</evidence>
<dbReference type="Pfam" id="PF14322">
    <property type="entry name" value="SusD-like_3"/>
    <property type="match status" value="1"/>
</dbReference>
<comment type="caution">
    <text evidence="9">The sequence shown here is derived from an EMBL/GenBank/DDBJ whole genome shotgun (WGS) entry which is preliminary data.</text>
</comment>
<dbReference type="Gene3D" id="1.25.40.390">
    <property type="match status" value="1"/>
</dbReference>
<feature type="domain" description="SusD-like N-terminal" evidence="8">
    <location>
        <begin position="109"/>
        <end position="232"/>
    </location>
</feature>
<accession>A0A3E1NKP2</accession>
<evidence type="ECO:0000256" key="6">
    <source>
        <dbReference type="SAM" id="SignalP"/>
    </source>
</evidence>
<dbReference type="InterPro" id="IPR033985">
    <property type="entry name" value="SusD-like_N"/>
</dbReference>
<dbReference type="OrthoDB" id="9792139at2"/>
<keyword evidence="5" id="KW-0998">Cell outer membrane</keyword>
<dbReference type="Pfam" id="PF07980">
    <property type="entry name" value="SusD_RagB"/>
    <property type="match status" value="1"/>
</dbReference>
<evidence type="ECO:0000256" key="3">
    <source>
        <dbReference type="ARBA" id="ARBA00022729"/>
    </source>
</evidence>
<feature type="domain" description="RagB/SusD" evidence="7">
    <location>
        <begin position="278"/>
        <end position="593"/>
    </location>
</feature>
<dbReference type="SUPFAM" id="SSF48452">
    <property type="entry name" value="TPR-like"/>
    <property type="match status" value="1"/>
</dbReference>
<evidence type="ECO:0000313" key="9">
    <source>
        <dbReference type="EMBL" id="RFM28467.1"/>
    </source>
</evidence>
<evidence type="ECO:0000259" key="8">
    <source>
        <dbReference type="Pfam" id="PF14322"/>
    </source>
</evidence>
<keyword evidence="10" id="KW-1185">Reference proteome</keyword>
<evidence type="ECO:0000256" key="4">
    <source>
        <dbReference type="ARBA" id="ARBA00023136"/>
    </source>
</evidence>
<dbReference type="Proteomes" id="UP000261284">
    <property type="component" value="Unassembled WGS sequence"/>
</dbReference>
<evidence type="ECO:0000256" key="5">
    <source>
        <dbReference type="ARBA" id="ARBA00023237"/>
    </source>
</evidence>
<comment type="subcellular location">
    <subcellularLocation>
        <location evidence="1">Cell outer membrane</location>
    </subcellularLocation>
</comment>
<evidence type="ECO:0000256" key="1">
    <source>
        <dbReference type="ARBA" id="ARBA00004442"/>
    </source>
</evidence>
<keyword evidence="3 6" id="KW-0732">Signal</keyword>
<organism evidence="9 10">
    <name type="scientific">Deminuibacter soli</name>
    <dbReference type="NCBI Taxonomy" id="2291815"/>
    <lineage>
        <taxon>Bacteria</taxon>
        <taxon>Pseudomonadati</taxon>
        <taxon>Bacteroidota</taxon>
        <taxon>Chitinophagia</taxon>
        <taxon>Chitinophagales</taxon>
        <taxon>Chitinophagaceae</taxon>
        <taxon>Deminuibacter</taxon>
    </lineage>
</organism>